<dbReference type="Pfam" id="PF00355">
    <property type="entry name" value="Rieske"/>
    <property type="match status" value="1"/>
</dbReference>
<evidence type="ECO:0000313" key="8">
    <source>
        <dbReference type="Proteomes" id="UP000220922"/>
    </source>
</evidence>
<keyword evidence="2" id="KW-0479">Metal-binding</keyword>
<dbReference type="Pfam" id="PF01266">
    <property type="entry name" value="DAO"/>
    <property type="match status" value="1"/>
</dbReference>
<feature type="domain" description="Rieske" evidence="6">
    <location>
        <begin position="422"/>
        <end position="507"/>
    </location>
</feature>
<dbReference type="RefSeq" id="WP_097654010.1">
    <property type="nucleotide sequence ID" value="NZ_LYXE01000119.1"/>
</dbReference>
<dbReference type="PRINTS" id="PR00162">
    <property type="entry name" value="RIESKE"/>
</dbReference>
<reference evidence="7 8" key="1">
    <citation type="submission" date="2016-05" db="EMBL/GenBank/DDBJ databases">
        <authorList>
            <person name="Lavstsen T."/>
            <person name="Jespersen J.S."/>
        </authorList>
    </citation>
    <scope>NUCLEOTIDE SEQUENCE [LARGE SCALE GENOMIC DNA]</scope>
    <source>
        <strain evidence="7 8">B7-9</strain>
    </source>
</reference>
<dbReference type="GO" id="GO:0016705">
    <property type="term" value="F:oxidoreductase activity, acting on paired donors, with incorporation or reduction of molecular oxygen"/>
    <property type="evidence" value="ECO:0007669"/>
    <property type="project" value="UniProtKB-ARBA"/>
</dbReference>
<dbReference type="GO" id="GO:0046872">
    <property type="term" value="F:metal ion binding"/>
    <property type="evidence" value="ECO:0007669"/>
    <property type="project" value="UniProtKB-KW"/>
</dbReference>
<name>A0A2H3KVK7_9CHLR</name>
<organism evidence="7 8">
    <name type="scientific">Candidatus Chloroploca asiatica</name>
    <dbReference type="NCBI Taxonomy" id="1506545"/>
    <lineage>
        <taxon>Bacteria</taxon>
        <taxon>Bacillati</taxon>
        <taxon>Chloroflexota</taxon>
        <taxon>Chloroflexia</taxon>
        <taxon>Chloroflexales</taxon>
        <taxon>Chloroflexineae</taxon>
        <taxon>Oscillochloridaceae</taxon>
        <taxon>Candidatus Chloroploca</taxon>
    </lineage>
</organism>
<keyword evidence="1" id="KW-0001">2Fe-2S</keyword>
<sequence>MQRQIIQTTSIWHDGFNLPTYSPLTTDLRIAVAVVGAGIAGLSTAYQLAKRGIQVAVFDDGPIGGGDTGNTTAHLTGMLDKGYAETEYLRGTDGARLTAESHLAAIDMIERIVRDEAIACDFARMDGYLFLAPGGELRTLTEERDAAQRAGLNDVALLSEGVTLGNVRLSPALRFPHQAHFHPLKYLAGLCHGIERMGGQIFCGTHITRVNAEAIVTLETTDGPVIRADSVVLATHMPIDDTLGYSLRIFPALTYVIGLHLPTGSLPNFLAFDTADPYHYVRIQAAEDHDVLIVGGEDHKTGQADDMDARYQRLAQWARTQFPLAGEVLYRWSGQVANSFDGLALMGPDLVSPHVYVITGQTGIGMTHSTIGAMIIADQIVGIPNPWAELYAPGRATGHGLGEVVSEGLNVLSQYTDLLKGGDVASATEIPAGSGAVVGWGPMKVATYRDDQGRLHHCSALCTHLGCIVAWNDSAKTWDCPCHGSRFDSYGTVINGPAPSDLLPAEE</sequence>
<evidence type="ECO:0000313" key="7">
    <source>
        <dbReference type="EMBL" id="PDV97916.1"/>
    </source>
</evidence>
<proteinExistence type="predicted"/>
<keyword evidence="4" id="KW-0411">Iron-sulfur</keyword>
<dbReference type="GO" id="GO:0051537">
    <property type="term" value="F:2 iron, 2 sulfur cluster binding"/>
    <property type="evidence" value="ECO:0007669"/>
    <property type="project" value="UniProtKB-KW"/>
</dbReference>
<dbReference type="InterPro" id="IPR005805">
    <property type="entry name" value="Rieske_Fe-S_prot_C"/>
</dbReference>
<evidence type="ECO:0000256" key="2">
    <source>
        <dbReference type="ARBA" id="ARBA00022723"/>
    </source>
</evidence>
<evidence type="ECO:0000256" key="1">
    <source>
        <dbReference type="ARBA" id="ARBA00022714"/>
    </source>
</evidence>
<evidence type="ECO:0000259" key="6">
    <source>
        <dbReference type="PROSITE" id="PS51296"/>
    </source>
</evidence>
<keyword evidence="8" id="KW-1185">Reference proteome</keyword>
<keyword evidence="3" id="KW-0408">Iron</keyword>
<keyword evidence="5" id="KW-1015">Disulfide bond</keyword>
<dbReference type="GO" id="GO:0005737">
    <property type="term" value="C:cytoplasm"/>
    <property type="evidence" value="ECO:0007669"/>
    <property type="project" value="TreeGrafter"/>
</dbReference>
<accession>A0A2H3KVK7</accession>
<evidence type="ECO:0000256" key="3">
    <source>
        <dbReference type="ARBA" id="ARBA00023004"/>
    </source>
</evidence>
<dbReference type="Gene3D" id="2.102.10.10">
    <property type="entry name" value="Rieske [2Fe-2S] iron-sulphur domain"/>
    <property type="match status" value="1"/>
</dbReference>
<dbReference type="GO" id="GO:0004497">
    <property type="term" value="F:monooxygenase activity"/>
    <property type="evidence" value="ECO:0007669"/>
    <property type="project" value="UniProtKB-ARBA"/>
</dbReference>
<dbReference type="InterPro" id="IPR017941">
    <property type="entry name" value="Rieske_2Fe-2S"/>
</dbReference>
<gene>
    <name evidence="7" type="ORF">A9Q02_16970</name>
</gene>
<comment type="caution">
    <text evidence="7">The sequence shown here is derived from an EMBL/GenBank/DDBJ whole genome shotgun (WGS) entry which is preliminary data.</text>
</comment>
<dbReference type="Gene3D" id="3.50.50.60">
    <property type="entry name" value="FAD/NAD(P)-binding domain"/>
    <property type="match status" value="1"/>
</dbReference>
<dbReference type="EMBL" id="LYXE01000119">
    <property type="protein sequence ID" value="PDV97916.1"/>
    <property type="molecule type" value="Genomic_DNA"/>
</dbReference>
<dbReference type="GO" id="GO:0016020">
    <property type="term" value="C:membrane"/>
    <property type="evidence" value="ECO:0007669"/>
    <property type="project" value="InterPro"/>
</dbReference>
<dbReference type="OrthoDB" id="9767869at2"/>
<protein>
    <recommendedName>
        <fullName evidence="6">Rieske domain-containing protein</fullName>
    </recommendedName>
</protein>
<dbReference type="InterPro" id="IPR006076">
    <property type="entry name" value="FAD-dep_OxRdtase"/>
</dbReference>
<evidence type="ECO:0000256" key="5">
    <source>
        <dbReference type="ARBA" id="ARBA00023157"/>
    </source>
</evidence>
<dbReference type="Gene3D" id="3.30.9.10">
    <property type="entry name" value="D-Amino Acid Oxidase, subunit A, domain 2"/>
    <property type="match status" value="1"/>
</dbReference>
<dbReference type="InterPro" id="IPR036922">
    <property type="entry name" value="Rieske_2Fe-2S_sf"/>
</dbReference>
<dbReference type="SUPFAM" id="SSF50022">
    <property type="entry name" value="ISP domain"/>
    <property type="match status" value="1"/>
</dbReference>
<dbReference type="PANTHER" id="PTHR13847:SF281">
    <property type="entry name" value="FAD DEPENDENT OXIDOREDUCTASE DOMAIN-CONTAINING PROTEIN"/>
    <property type="match status" value="1"/>
</dbReference>
<evidence type="ECO:0000256" key="4">
    <source>
        <dbReference type="ARBA" id="ARBA00023014"/>
    </source>
</evidence>
<dbReference type="PANTHER" id="PTHR13847">
    <property type="entry name" value="SARCOSINE DEHYDROGENASE-RELATED"/>
    <property type="match status" value="1"/>
</dbReference>
<dbReference type="SUPFAM" id="SSF51971">
    <property type="entry name" value="Nucleotide-binding domain"/>
    <property type="match status" value="1"/>
</dbReference>
<dbReference type="PROSITE" id="PS51296">
    <property type="entry name" value="RIESKE"/>
    <property type="match status" value="1"/>
</dbReference>
<dbReference type="AlphaFoldDB" id="A0A2H3KVK7"/>
<dbReference type="InterPro" id="IPR036188">
    <property type="entry name" value="FAD/NAD-bd_sf"/>
</dbReference>
<dbReference type="Proteomes" id="UP000220922">
    <property type="component" value="Unassembled WGS sequence"/>
</dbReference>